<dbReference type="SMART" id="SM00385">
    <property type="entry name" value="CYCLIN"/>
    <property type="match status" value="2"/>
</dbReference>
<dbReference type="PANTHER" id="PTHR11618:SF4">
    <property type="entry name" value="TRANSCRIPTION FACTOR IIIB 90 KDA SUBUNIT"/>
    <property type="match status" value="1"/>
</dbReference>
<dbReference type="Proteomes" id="UP000193411">
    <property type="component" value="Unassembled WGS sequence"/>
</dbReference>
<dbReference type="OrthoDB" id="511529at2759"/>
<dbReference type="InterPro" id="IPR036915">
    <property type="entry name" value="Cyclin-like_sf"/>
</dbReference>
<dbReference type="GO" id="GO:0000995">
    <property type="term" value="F:RNA polymerase III general transcription initiation factor activity"/>
    <property type="evidence" value="ECO:0007669"/>
    <property type="project" value="TreeGrafter"/>
</dbReference>
<dbReference type="SUPFAM" id="SSF47954">
    <property type="entry name" value="Cyclin-like"/>
    <property type="match status" value="2"/>
</dbReference>
<evidence type="ECO:0000313" key="10">
    <source>
        <dbReference type="EMBL" id="ORZ37691.1"/>
    </source>
</evidence>
<proteinExistence type="inferred from homology"/>
<dbReference type="EMBL" id="MCFL01000011">
    <property type="protein sequence ID" value="ORZ37691.1"/>
    <property type="molecule type" value="Genomic_DNA"/>
</dbReference>
<dbReference type="InterPro" id="IPR000812">
    <property type="entry name" value="TFIIB"/>
</dbReference>
<evidence type="ECO:0000256" key="1">
    <source>
        <dbReference type="ARBA" id="ARBA00004123"/>
    </source>
</evidence>
<evidence type="ECO:0000256" key="3">
    <source>
        <dbReference type="ARBA" id="ARBA00022723"/>
    </source>
</evidence>
<keyword evidence="8" id="KW-0539">Nucleus</keyword>
<dbReference type="GO" id="GO:0017025">
    <property type="term" value="F:TBP-class protein binding"/>
    <property type="evidence" value="ECO:0007669"/>
    <property type="project" value="InterPro"/>
</dbReference>
<dbReference type="GO" id="GO:0070897">
    <property type="term" value="P:transcription preinitiation complex assembly"/>
    <property type="evidence" value="ECO:0007669"/>
    <property type="project" value="InterPro"/>
</dbReference>
<feature type="domain" description="Cyclin-like" evidence="9">
    <location>
        <begin position="168"/>
        <end position="252"/>
    </location>
</feature>
<evidence type="ECO:0000259" key="9">
    <source>
        <dbReference type="SMART" id="SM00385"/>
    </source>
</evidence>
<evidence type="ECO:0000256" key="2">
    <source>
        <dbReference type="ARBA" id="ARBA00010857"/>
    </source>
</evidence>
<dbReference type="Gene3D" id="1.10.472.10">
    <property type="entry name" value="Cyclin-like"/>
    <property type="match status" value="2"/>
</dbReference>
<evidence type="ECO:0000256" key="8">
    <source>
        <dbReference type="ARBA" id="ARBA00023242"/>
    </source>
</evidence>
<dbReference type="GO" id="GO:0097550">
    <property type="term" value="C:transcription preinitiation complex"/>
    <property type="evidence" value="ECO:0007669"/>
    <property type="project" value="TreeGrafter"/>
</dbReference>
<feature type="domain" description="Cyclin-like" evidence="9">
    <location>
        <begin position="71"/>
        <end position="153"/>
    </location>
</feature>
<name>A0A1Y2HVA2_9FUNG</name>
<dbReference type="AlphaFoldDB" id="A0A1Y2HVA2"/>
<comment type="similarity">
    <text evidence="2">Belongs to the TFIIB family.</text>
</comment>
<sequence length="264" mass="29004">MTNDAAGNTVCADCGTVLEQDEIVAEVTFLEGSNGGHTALGGRVTADSVGRHALPGMGRSSGRNPTYDARQLITQYAHSLAVANDSVIESAHRLYTLAYIQKLTLGKRKTLVCAACLYIALRKERQAVMLIELAELVGVSVFKLGTVFMQLRREFPSVANVDDIDPSVYISRFAQALEFGNKTRDVANDAMLLVKRMQLDWIADGRRPAGICGACLLIAARMHHFHRTVKEIVHVVKMSDSTVIQRLREFSRTPAAQLSAKEFR</sequence>
<keyword evidence="4" id="KW-0863">Zinc-finger</keyword>
<evidence type="ECO:0000256" key="5">
    <source>
        <dbReference type="ARBA" id="ARBA00022833"/>
    </source>
</evidence>
<evidence type="ECO:0000313" key="11">
    <source>
        <dbReference type="Proteomes" id="UP000193411"/>
    </source>
</evidence>
<keyword evidence="11" id="KW-1185">Reference proteome</keyword>
<accession>A0A1Y2HVA2</accession>
<dbReference type="GO" id="GO:0001006">
    <property type="term" value="F:RNA polymerase III type 3 promoter sequence-specific DNA binding"/>
    <property type="evidence" value="ECO:0007669"/>
    <property type="project" value="TreeGrafter"/>
</dbReference>
<dbReference type="GO" id="GO:0005634">
    <property type="term" value="C:nucleus"/>
    <property type="evidence" value="ECO:0007669"/>
    <property type="project" value="UniProtKB-SubCell"/>
</dbReference>
<feature type="non-terminal residue" evidence="10">
    <location>
        <position position="264"/>
    </location>
</feature>
<comment type="caution">
    <text evidence="10">The sequence shown here is derived from an EMBL/GenBank/DDBJ whole genome shotgun (WGS) entry which is preliminary data.</text>
</comment>
<keyword evidence="5" id="KW-0862">Zinc</keyword>
<dbReference type="InterPro" id="IPR013763">
    <property type="entry name" value="Cyclin-like_dom"/>
</dbReference>
<dbReference type="GO" id="GO:0000126">
    <property type="term" value="C:transcription factor TFIIIB complex"/>
    <property type="evidence" value="ECO:0007669"/>
    <property type="project" value="TreeGrafter"/>
</dbReference>
<dbReference type="STRING" id="765915.A0A1Y2HVA2"/>
<dbReference type="Pfam" id="PF00382">
    <property type="entry name" value="TFIIB"/>
    <property type="match status" value="2"/>
</dbReference>
<dbReference type="PANTHER" id="PTHR11618">
    <property type="entry name" value="TRANSCRIPTION INITIATION FACTOR IIB-RELATED"/>
    <property type="match status" value="1"/>
</dbReference>
<dbReference type="PRINTS" id="PR00685">
    <property type="entry name" value="TIFACTORIIB"/>
</dbReference>
<dbReference type="CDD" id="cd20554">
    <property type="entry name" value="CYCLIN_TFIIIB90_rpt2"/>
    <property type="match status" value="1"/>
</dbReference>
<evidence type="ECO:0000256" key="6">
    <source>
        <dbReference type="ARBA" id="ARBA00023015"/>
    </source>
</evidence>
<evidence type="ECO:0000256" key="7">
    <source>
        <dbReference type="ARBA" id="ARBA00023163"/>
    </source>
</evidence>
<dbReference type="GO" id="GO:0008270">
    <property type="term" value="F:zinc ion binding"/>
    <property type="evidence" value="ECO:0007669"/>
    <property type="project" value="UniProtKB-KW"/>
</dbReference>
<protein>
    <submittedName>
        <fullName evidence="10">Cyclin-like protein</fullName>
    </submittedName>
</protein>
<organism evidence="10 11">
    <name type="scientific">Catenaria anguillulae PL171</name>
    <dbReference type="NCBI Taxonomy" id="765915"/>
    <lineage>
        <taxon>Eukaryota</taxon>
        <taxon>Fungi</taxon>
        <taxon>Fungi incertae sedis</taxon>
        <taxon>Blastocladiomycota</taxon>
        <taxon>Blastocladiomycetes</taxon>
        <taxon>Blastocladiales</taxon>
        <taxon>Catenariaceae</taxon>
        <taxon>Catenaria</taxon>
    </lineage>
</organism>
<dbReference type="FunFam" id="1.10.472.10:FF:000002">
    <property type="entry name" value="Transcription factor IIIB 90 kDa subunit"/>
    <property type="match status" value="1"/>
</dbReference>
<keyword evidence="6" id="KW-0805">Transcription regulation</keyword>
<comment type="subcellular location">
    <subcellularLocation>
        <location evidence="1">Nucleus</location>
    </subcellularLocation>
</comment>
<gene>
    <name evidence="10" type="ORF">BCR44DRAFT_128237</name>
</gene>
<evidence type="ECO:0000256" key="4">
    <source>
        <dbReference type="ARBA" id="ARBA00022771"/>
    </source>
</evidence>
<keyword evidence="3" id="KW-0479">Metal-binding</keyword>
<keyword evidence="7" id="KW-0804">Transcription</keyword>
<dbReference type="SUPFAM" id="SSF57783">
    <property type="entry name" value="Zinc beta-ribbon"/>
    <property type="match status" value="1"/>
</dbReference>
<dbReference type="InterPro" id="IPR013150">
    <property type="entry name" value="TFIIB_cyclin"/>
</dbReference>
<reference evidence="10 11" key="1">
    <citation type="submission" date="2016-07" db="EMBL/GenBank/DDBJ databases">
        <title>Pervasive Adenine N6-methylation of Active Genes in Fungi.</title>
        <authorList>
            <consortium name="DOE Joint Genome Institute"/>
            <person name="Mondo S.J."/>
            <person name="Dannebaum R.O."/>
            <person name="Kuo R.C."/>
            <person name="Labutti K."/>
            <person name="Haridas S."/>
            <person name="Kuo A."/>
            <person name="Salamov A."/>
            <person name="Ahrendt S.R."/>
            <person name="Lipzen A."/>
            <person name="Sullivan W."/>
            <person name="Andreopoulos W.B."/>
            <person name="Clum A."/>
            <person name="Lindquist E."/>
            <person name="Daum C."/>
            <person name="Ramamoorthy G.K."/>
            <person name="Gryganskyi A."/>
            <person name="Culley D."/>
            <person name="Magnuson J.K."/>
            <person name="James T.Y."/>
            <person name="O'Malley M.A."/>
            <person name="Stajich J.E."/>
            <person name="Spatafora J.W."/>
            <person name="Visel A."/>
            <person name="Grigoriev I.V."/>
        </authorList>
    </citation>
    <scope>NUCLEOTIDE SEQUENCE [LARGE SCALE GENOMIC DNA]</scope>
    <source>
        <strain evidence="10 11">PL171</strain>
    </source>
</reference>